<evidence type="ECO:0000256" key="1">
    <source>
        <dbReference type="ARBA" id="ARBA00004707"/>
    </source>
</evidence>
<keyword evidence="5" id="KW-0833">Ubl conjugation pathway</keyword>
<evidence type="ECO:0000256" key="2">
    <source>
        <dbReference type="ARBA" id="ARBA00010616"/>
    </source>
</evidence>
<comment type="caution">
    <text evidence="7">The sequence shown here is derived from an EMBL/GenBank/DDBJ whole genome shotgun (WGS) entry which is preliminary data.</text>
</comment>
<comment type="pathway">
    <text evidence="1 5">Protein degradation; proteasomal Pup-dependent pathway.</text>
</comment>
<feature type="cross-link" description="Isoglutamyl lysine isopeptide (Glu-Lys) (interchain with K-? in acceptor proteins)" evidence="5">
    <location>
        <position position="69"/>
    </location>
</feature>
<dbReference type="GO" id="GO:0031386">
    <property type="term" value="F:protein tag activity"/>
    <property type="evidence" value="ECO:0007669"/>
    <property type="project" value="UniProtKB-UniRule"/>
</dbReference>
<dbReference type="GO" id="GO:0070490">
    <property type="term" value="P:protein pupylation"/>
    <property type="evidence" value="ECO:0007669"/>
    <property type="project" value="UniProtKB-UniRule"/>
</dbReference>
<organism evidence="7 8">
    <name type="scientific">Kribbella voronezhensis</name>
    <dbReference type="NCBI Taxonomy" id="2512212"/>
    <lineage>
        <taxon>Bacteria</taxon>
        <taxon>Bacillati</taxon>
        <taxon>Actinomycetota</taxon>
        <taxon>Actinomycetes</taxon>
        <taxon>Propionibacteriales</taxon>
        <taxon>Kribbellaceae</taxon>
        <taxon>Kribbella</taxon>
    </lineage>
</organism>
<protein>
    <recommendedName>
        <fullName evidence="3 5">Prokaryotic ubiquitin-like protein Pup</fullName>
    </recommendedName>
    <alternativeName>
        <fullName evidence="4 5">Bacterial ubiquitin-like modifier</fullName>
    </alternativeName>
</protein>
<evidence type="ECO:0000313" key="8">
    <source>
        <dbReference type="Proteomes" id="UP000295151"/>
    </source>
</evidence>
<sequence length="69" mass="7822">MAKDGGQQHKQPKRSTTEEEVTEVKSTEDAAERKERLDDDVDSILDEIDEVLEENAEEFVRGFVQKGGE</sequence>
<dbReference type="GO" id="GO:0019941">
    <property type="term" value="P:modification-dependent protein catabolic process"/>
    <property type="evidence" value="ECO:0007669"/>
    <property type="project" value="UniProtKB-UniRule"/>
</dbReference>
<evidence type="ECO:0000256" key="5">
    <source>
        <dbReference type="HAMAP-Rule" id="MF_02106"/>
    </source>
</evidence>
<dbReference type="UniPathway" id="UPA00997"/>
<comment type="subunit">
    <text evidence="5">Strongly interacts with the proteasome-associated ATPase ARC through a hydrophobic interface; the interacting region of Pup lies in its C-terminal half. There is one Pup binding site per ARC hexamer ring.</text>
</comment>
<dbReference type="EMBL" id="SOCE01000002">
    <property type="protein sequence ID" value="TDU84069.1"/>
    <property type="molecule type" value="Genomic_DNA"/>
</dbReference>
<comment type="domain">
    <text evidence="5">The N-terminal unstructured half of Pup provides a signal required to initiate unfolding and degradation by the proteasome but is not needed for pupylation, while the C-terminal helical half of Pup interacts with ARC to target proteins to the proteasome.</text>
</comment>
<dbReference type="InterPro" id="IPR008515">
    <property type="entry name" value="Ubiquitin-like_Pup"/>
</dbReference>
<feature type="compositionally biased region" description="Basic and acidic residues" evidence="6">
    <location>
        <begin position="22"/>
        <end position="37"/>
    </location>
</feature>
<keyword evidence="5" id="KW-1017">Isopeptide bond</keyword>
<accession>A0A4R7SYS1</accession>
<name>A0A4R7SYS1_9ACTN</name>
<dbReference type="RefSeq" id="WP_112238945.1">
    <property type="nucleotide sequence ID" value="NZ_SOCE01000002.1"/>
</dbReference>
<feature type="region of interest" description="Disordered" evidence="6">
    <location>
        <begin position="1"/>
        <end position="41"/>
    </location>
</feature>
<feature type="region of interest" description="ARC ATPase binding" evidence="5">
    <location>
        <begin position="26"/>
        <end position="63"/>
    </location>
</feature>
<dbReference type="Pfam" id="PF05639">
    <property type="entry name" value="Pup"/>
    <property type="match status" value="1"/>
</dbReference>
<comment type="similarity">
    <text evidence="2 5">Belongs to the prokaryotic ubiquitin-like protein family.</text>
</comment>
<dbReference type="HAMAP" id="MF_02106">
    <property type="entry name" value="Pup"/>
    <property type="match status" value="1"/>
</dbReference>
<evidence type="ECO:0000313" key="7">
    <source>
        <dbReference type="EMBL" id="TDU84069.1"/>
    </source>
</evidence>
<comment type="function">
    <text evidence="5">Protein modifier that is covalently attached to lysine residues of substrate proteins, thereby targeting them for proteasomal degradation. The tagging system is termed pupylation.</text>
</comment>
<evidence type="ECO:0000256" key="3">
    <source>
        <dbReference type="ARBA" id="ARBA00016748"/>
    </source>
</evidence>
<reference evidence="7 8" key="1">
    <citation type="submission" date="2019-03" db="EMBL/GenBank/DDBJ databases">
        <title>Genomic Encyclopedia of Type Strains, Phase III (KMG-III): the genomes of soil and plant-associated and newly described type strains.</title>
        <authorList>
            <person name="Whitman W."/>
        </authorList>
    </citation>
    <scope>NUCLEOTIDE SEQUENCE [LARGE SCALE GENOMIC DNA]</scope>
    <source>
        <strain evidence="7 8">VKM Ac-2575</strain>
    </source>
</reference>
<comment type="caution">
    <text evidence="5">Lacks conserved residue(s) required for the propagation of feature annotation.</text>
</comment>
<dbReference type="GO" id="GO:0070628">
    <property type="term" value="F:proteasome binding"/>
    <property type="evidence" value="ECO:0007669"/>
    <property type="project" value="UniProtKB-UniRule"/>
</dbReference>
<dbReference type="NCBIfam" id="TIGR03687">
    <property type="entry name" value="pupylate_cterm"/>
    <property type="match status" value="1"/>
</dbReference>
<gene>
    <name evidence="5" type="primary">pup</name>
    <name evidence="7" type="ORF">EV138_6538</name>
</gene>
<evidence type="ECO:0000256" key="4">
    <source>
        <dbReference type="ARBA" id="ARBA00032321"/>
    </source>
</evidence>
<evidence type="ECO:0000256" key="6">
    <source>
        <dbReference type="SAM" id="MobiDB-lite"/>
    </source>
</evidence>
<dbReference type="AlphaFoldDB" id="A0A4R7SYS1"/>
<dbReference type="GO" id="GO:0010498">
    <property type="term" value="P:proteasomal protein catabolic process"/>
    <property type="evidence" value="ECO:0007669"/>
    <property type="project" value="UniProtKB-UniRule"/>
</dbReference>
<dbReference type="Proteomes" id="UP000295151">
    <property type="component" value="Unassembled WGS sequence"/>
</dbReference>
<proteinExistence type="inferred from homology"/>
<keyword evidence="8" id="KW-1185">Reference proteome</keyword>